<keyword evidence="4 8" id="KW-1003">Cell membrane</keyword>
<gene>
    <name evidence="9" type="ORF">ACFQPF_09920</name>
</gene>
<reference evidence="10" key="1">
    <citation type="journal article" date="2019" name="Int. J. Syst. Evol. Microbiol.">
        <title>The Global Catalogue of Microorganisms (GCM) 10K type strain sequencing project: providing services to taxonomists for standard genome sequencing and annotation.</title>
        <authorList>
            <consortium name="The Broad Institute Genomics Platform"/>
            <consortium name="The Broad Institute Genome Sequencing Center for Infectious Disease"/>
            <person name="Wu L."/>
            <person name="Ma J."/>
        </authorList>
    </citation>
    <scope>NUCLEOTIDE SEQUENCE [LARGE SCALE GENOMIC DNA]</scope>
    <source>
        <strain evidence="10">NBRC 106396</strain>
    </source>
</reference>
<dbReference type="Pfam" id="PF01925">
    <property type="entry name" value="TauE"/>
    <property type="match status" value="1"/>
</dbReference>
<feature type="transmembrane region" description="Helical" evidence="8">
    <location>
        <begin position="95"/>
        <end position="113"/>
    </location>
</feature>
<evidence type="ECO:0000256" key="2">
    <source>
        <dbReference type="ARBA" id="ARBA00009142"/>
    </source>
</evidence>
<keyword evidence="6 8" id="KW-1133">Transmembrane helix</keyword>
<evidence type="ECO:0000256" key="7">
    <source>
        <dbReference type="ARBA" id="ARBA00023136"/>
    </source>
</evidence>
<evidence type="ECO:0000256" key="1">
    <source>
        <dbReference type="ARBA" id="ARBA00004651"/>
    </source>
</evidence>
<evidence type="ECO:0000256" key="5">
    <source>
        <dbReference type="ARBA" id="ARBA00022692"/>
    </source>
</evidence>
<keyword evidence="7 8" id="KW-0472">Membrane</keyword>
<keyword evidence="5 8" id="KW-0812">Transmembrane</keyword>
<evidence type="ECO:0000256" key="4">
    <source>
        <dbReference type="ARBA" id="ARBA00022475"/>
    </source>
</evidence>
<evidence type="ECO:0000313" key="9">
    <source>
        <dbReference type="EMBL" id="MFC7371997.1"/>
    </source>
</evidence>
<organism evidence="9 10">
    <name type="scientific">Fictibacillus iocasae</name>
    <dbReference type="NCBI Taxonomy" id="2715437"/>
    <lineage>
        <taxon>Bacteria</taxon>
        <taxon>Bacillati</taxon>
        <taxon>Bacillota</taxon>
        <taxon>Bacilli</taxon>
        <taxon>Bacillales</taxon>
        <taxon>Fictibacillaceae</taxon>
        <taxon>Fictibacillus</taxon>
    </lineage>
</organism>
<name>A0ABW2NQ85_9BACL</name>
<evidence type="ECO:0000256" key="3">
    <source>
        <dbReference type="ARBA" id="ARBA00022448"/>
    </source>
</evidence>
<dbReference type="InterPro" id="IPR002781">
    <property type="entry name" value="TM_pro_TauE-like"/>
</dbReference>
<evidence type="ECO:0000256" key="8">
    <source>
        <dbReference type="RuleBase" id="RU363041"/>
    </source>
</evidence>
<proteinExistence type="inferred from homology"/>
<dbReference type="PANTHER" id="PTHR30269">
    <property type="entry name" value="TRANSMEMBRANE PROTEIN YFCA"/>
    <property type="match status" value="1"/>
</dbReference>
<keyword evidence="3" id="KW-0813">Transport</keyword>
<comment type="subcellular location">
    <subcellularLocation>
        <location evidence="1 8">Cell membrane</location>
        <topology evidence="1 8">Multi-pass membrane protein</topology>
    </subcellularLocation>
</comment>
<comment type="caution">
    <text evidence="9">The sequence shown here is derived from an EMBL/GenBank/DDBJ whole genome shotgun (WGS) entry which is preliminary data.</text>
</comment>
<dbReference type="EMBL" id="JBHTCP010000016">
    <property type="protein sequence ID" value="MFC7371997.1"/>
    <property type="molecule type" value="Genomic_DNA"/>
</dbReference>
<evidence type="ECO:0000313" key="10">
    <source>
        <dbReference type="Proteomes" id="UP001596549"/>
    </source>
</evidence>
<dbReference type="RefSeq" id="WP_379749153.1">
    <property type="nucleotide sequence ID" value="NZ_JBHTCP010000016.1"/>
</dbReference>
<sequence length="241" mass="25607">MTTLLFLIGICATFLGTLAGGGGILSFPAMLLLGVPPHIAIASNKFSNTFSSFSSFYVLLRKKEVTLRTLVVPGFFSLAGGIAGSQLSVAIPSHVMNVLALFLLVAAFMLTYLKRPDETIDFKGPIPSSTYPLLFGIGAYDGMFGPGQGTLQMNVFLNKGFSVIRAIAFTRFNTFLSCIGAAVSYIASGFFLAEVAIPLAAGSLIGAQLAVRSAKKLSKKHILMMVRALTLLLILQLALQM</sequence>
<keyword evidence="10" id="KW-1185">Reference proteome</keyword>
<dbReference type="Proteomes" id="UP001596549">
    <property type="component" value="Unassembled WGS sequence"/>
</dbReference>
<comment type="similarity">
    <text evidence="2 8">Belongs to the 4-toluene sulfonate uptake permease (TSUP) (TC 2.A.102) family.</text>
</comment>
<feature type="transmembrane region" description="Helical" evidence="8">
    <location>
        <begin position="67"/>
        <end position="89"/>
    </location>
</feature>
<accession>A0ABW2NQ85</accession>
<dbReference type="PANTHER" id="PTHR30269:SF0">
    <property type="entry name" value="MEMBRANE TRANSPORTER PROTEIN YFCA-RELATED"/>
    <property type="match status" value="1"/>
</dbReference>
<feature type="transmembrane region" description="Helical" evidence="8">
    <location>
        <begin position="222"/>
        <end position="239"/>
    </location>
</feature>
<protein>
    <recommendedName>
        <fullName evidence="8">Probable membrane transporter protein</fullName>
    </recommendedName>
</protein>
<evidence type="ECO:0000256" key="6">
    <source>
        <dbReference type="ARBA" id="ARBA00022989"/>
    </source>
</evidence>
<dbReference type="InterPro" id="IPR052017">
    <property type="entry name" value="TSUP"/>
</dbReference>